<dbReference type="PRINTS" id="PR00507">
    <property type="entry name" value="N12N6MTFRASE"/>
</dbReference>
<keyword evidence="13" id="KW-1185">Reference proteome</keyword>
<feature type="domain" description="N6 adenine-specific DNA methyltransferase N-terminal" evidence="9">
    <location>
        <begin position="5"/>
        <end position="148"/>
    </location>
</feature>
<dbReference type="AlphaFoldDB" id="A0A377Q1H6"/>
<evidence type="ECO:0000256" key="1">
    <source>
        <dbReference type="ARBA" id="ARBA00006594"/>
    </source>
</evidence>
<dbReference type="Pfam" id="PF02384">
    <property type="entry name" value="N6_Mtase"/>
    <property type="match status" value="2"/>
</dbReference>
<keyword evidence="6" id="KW-0680">Restriction system</keyword>
<keyword evidence="4 10" id="KW-0808">Transferase</keyword>
<dbReference type="FunFam" id="3.40.50.150:FF:000240">
    <property type="entry name" value="Type I restriction-modification system, M subunit"/>
    <property type="match status" value="1"/>
</dbReference>
<reference evidence="11 13" key="2">
    <citation type="submission" date="2019-03" db="EMBL/GenBank/DDBJ databases">
        <title>Genomic Encyclopedia of Type Strains, Phase IV (KMG-IV): sequencing the most valuable type-strain genomes for metagenomic binning, comparative biology and taxonomic classification.</title>
        <authorList>
            <person name="Goeker M."/>
        </authorList>
    </citation>
    <scope>NUCLEOTIDE SEQUENCE [LARGE SCALE GENOMIC DNA]</scope>
    <source>
        <strain evidence="11 13">DSM 3764</strain>
    </source>
</reference>
<dbReference type="Proteomes" id="UP000255108">
    <property type="component" value="Unassembled WGS sequence"/>
</dbReference>
<reference evidence="10 12" key="1">
    <citation type="submission" date="2018-06" db="EMBL/GenBank/DDBJ databases">
        <authorList>
            <consortium name="Pathogen Informatics"/>
            <person name="Doyle S."/>
        </authorList>
    </citation>
    <scope>NUCLEOTIDE SEQUENCE [LARGE SCALE GENOMIC DNA]</scope>
    <source>
        <strain evidence="10 12">NCTC11159</strain>
    </source>
</reference>
<dbReference type="GO" id="GO:0009007">
    <property type="term" value="F:site-specific DNA-methyltransferase (adenine-specific) activity"/>
    <property type="evidence" value="ECO:0007669"/>
    <property type="project" value="UniProtKB-EC"/>
</dbReference>
<evidence type="ECO:0000313" key="11">
    <source>
        <dbReference type="EMBL" id="TCU90099.1"/>
    </source>
</evidence>
<dbReference type="GO" id="GO:0009307">
    <property type="term" value="P:DNA restriction-modification system"/>
    <property type="evidence" value="ECO:0007669"/>
    <property type="project" value="UniProtKB-KW"/>
</dbReference>
<dbReference type="GO" id="GO:0008170">
    <property type="term" value="F:N-methyltransferase activity"/>
    <property type="evidence" value="ECO:0007669"/>
    <property type="project" value="InterPro"/>
</dbReference>
<dbReference type="GO" id="GO:0032259">
    <property type="term" value="P:methylation"/>
    <property type="evidence" value="ECO:0007669"/>
    <property type="project" value="UniProtKB-KW"/>
</dbReference>
<dbReference type="SUPFAM" id="SSF53335">
    <property type="entry name" value="S-adenosyl-L-methionine-dependent methyltransferases"/>
    <property type="match status" value="1"/>
</dbReference>
<dbReference type="EMBL" id="SMBT01000001">
    <property type="protein sequence ID" value="TCU90099.1"/>
    <property type="molecule type" value="Genomic_DNA"/>
</dbReference>
<dbReference type="Pfam" id="PF12161">
    <property type="entry name" value="HsdM_N"/>
    <property type="match status" value="1"/>
</dbReference>
<evidence type="ECO:0000256" key="2">
    <source>
        <dbReference type="ARBA" id="ARBA00011900"/>
    </source>
</evidence>
<sequence length="565" mass="62473">MLQDIQKTLWSAADKLRANVDAAEYKHIALGMIFLKFISDSFSARRAELTRRFADENDDYFLHDSDDELLAEELEDRDYYKEVNVFWVPEGARWEALRANAKQADIGKRIDDALAILELENSSLKGILDKRYARAPLPDGKLGELVDLISTIGFGEDQGKARDILGQVYEYFLGQFASAEGKKGGQFYTPQSIVKTLVAVLDPHQGKVYDPCCGSGGMFVQSEKFIEAHGGKLGDVSIYGQESNPTTWRLAAMNLAIRGIDFNLGKEPGDTFTKNQHPDLRADYILANPPFNISDWWHGSLEGDSRWVYGTPPQGNANYAWLQHMLYHLKSNGRAGIVLANGSMSSNQNSEGDIRRAMVDADVVEVMIALPGQLFFNTQIPACLWFLAKNKTTRQGEVLFIDARKLGKMISRVQCELDDEGIERIANLVKAWRGIPEEIPLNPPLLKGEAKTTASAPLIALGEPEASVPPFAKGGPGGISAPAEPITEYQDIPGFCRSVKLAEIAEHGFVLTPGRYVGAEEIEENFEAFATKMTTLTEKLGEQMAKGAELDQLIRQKLGGLGYEF</sequence>
<evidence type="ECO:0000256" key="6">
    <source>
        <dbReference type="ARBA" id="ARBA00022747"/>
    </source>
</evidence>
<dbReference type="PANTHER" id="PTHR42998">
    <property type="entry name" value="TYPE I RESTRICTION ENZYME HINDVIIP M PROTEIN-RELATED"/>
    <property type="match status" value="1"/>
</dbReference>
<evidence type="ECO:0000259" key="9">
    <source>
        <dbReference type="Pfam" id="PF12161"/>
    </source>
</evidence>
<comment type="catalytic activity">
    <reaction evidence="7">
        <text>a 2'-deoxyadenosine in DNA + S-adenosyl-L-methionine = an N(6)-methyl-2'-deoxyadenosine in DNA + S-adenosyl-L-homocysteine + H(+)</text>
        <dbReference type="Rhea" id="RHEA:15197"/>
        <dbReference type="Rhea" id="RHEA-COMP:12418"/>
        <dbReference type="Rhea" id="RHEA-COMP:12419"/>
        <dbReference type="ChEBI" id="CHEBI:15378"/>
        <dbReference type="ChEBI" id="CHEBI:57856"/>
        <dbReference type="ChEBI" id="CHEBI:59789"/>
        <dbReference type="ChEBI" id="CHEBI:90615"/>
        <dbReference type="ChEBI" id="CHEBI:90616"/>
        <dbReference type="EC" id="2.1.1.72"/>
    </reaction>
</comment>
<dbReference type="InterPro" id="IPR052916">
    <property type="entry name" value="Type-I_RE_MTase_Subunit"/>
</dbReference>
<evidence type="ECO:0000313" key="13">
    <source>
        <dbReference type="Proteomes" id="UP000295794"/>
    </source>
</evidence>
<protein>
    <recommendedName>
        <fullName evidence="2">site-specific DNA-methyltransferase (adenine-specific)</fullName>
        <ecNumber evidence="2">2.1.1.72</ecNumber>
    </recommendedName>
</protein>
<dbReference type="EMBL" id="UGHR01000001">
    <property type="protein sequence ID" value="STQ89126.1"/>
    <property type="molecule type" value="Genomic_DNA"/>
</dbReference>
<dbReference type="RefSeq" id="WP_115225612.1">
    <property type="nucleotide sequence ID" value="NZ_CAWOLO010000001.1"/>
</dbReference>
<evidence type="ECO:0000256" key="4">
    <source>
        <dbReference type="ARBA" id="ARBA00022679"/>
    </source>
</evidence>
<comment type="similarity">
    <text evidence="1">Belongs to the N(4)/N(6)-methyltransferase family.</text>
</comment>
<dbReference type="InterPro" id="IPR003356">
    <property type="entry name" value="DNA_methylase_A-5"/>
</dbReference>
<keyword evidence="5" id="KW-0949">S-adenosyl-L-methionine</keyword>
<dbReference type="REBASE" id="431483">
    <property type="entry name" value="M.Ifl11159III"/>
</dbReference>
<name>A0A377Q1H6_9NEIS</name>
<feature type="domain" description="DNA methylase adenine-specific" evidence="8">
    <location>
        <begin position="161"/>
        <end position="435"/>
    </location>
</feature>
<dbReference type="InterPro" id="IPR038333">
    <property type="entry name" value="T1MK-like_N_sf"/>
</dbReference>
<evidence type="ECO:0000313" key="12">
    <source>
        <dbReference type="Proteomes" id="UP000255108"/>
    </source>
</evidence>
<dbReference type="Proteomes" id="UP000295794">
    <property type="component" value="Unassembled WGS sequence"/>
</dbReference>
<evidence type="ECO:0000256" key="5">
    <source>
        <dbReference type="ARBA" id="ARBA00022691"/>
    </source>
</evidence>
<proteinExistence type="inferred from homology"/>
<dbReference type="InterPro" id="IPR029063">
    <property type="entry name" value="SAM-dependent_MTases_sf"/>
</dbReference>
<feature type="domain" description="DNA methylase adenine-specific" evidence="8">
    <location>
        <begin position="487"/>
        <end position="524"/>
    </location>
</feature>
<dbReference type="EC" id="2.1.1.72" evidence="2"/>
<evidence type="ECO:0000313" key="10">
    <source>
        <dbReference type="EMBL" id="STQ89126.1"/>
    </source>
</evidence>
<dbReference type="Gene3D" id="3.40.50.150">
    <property type="entry name" value="Vaccinia Virus protein VP39"/>
    <property type="match status" value="1"/>
</dbReference>
<dbReference type="PROSITE" id="PS00092">
    <property type="entry name" value="N6_MTASE"/>
    <property type="match status" value="1"/>
</dbReference>
<dbReference type="InterPro" id="IPR002052">
    <property type="entry name" value="DNA_methylase_N6_adenine_CS"/>
</dbReference>
<dbReference type="GO" id="GO:0003677">
    <property type="term" value="F:DNA binding"/>
    <property type="evidence" value="ECO:0007669"/>
    <property type="project" value="InterPro"/>
</dbReference>
<organism evidence="10 12">
    <name type="scientific">Iodobacter fluviatilis</name>
    <dbReference type="NCBI Taxonomy" id="537"/>
    <lineage>
        <taxon>Bacteria</taxon>
        <taxon>Pseudomonadati</taxon>
        <taxon>Pseudomonadota</taxon>
        <taxon>Betaproteobacteria</taxon>
        <taxon>Neisseriales</taxon>
        <taxon>Chitinibacteraceae</taxon>
        <taxon>Iodobacter</taxon>
    </lineage>
</organism>
<dbReference type="OrthoDB" id="9784823at2"/>
<keyword evidence="3 10" id="KW-0489">Methyltransferase</keyword>
<evidence type="ECO:0000256" key="3">
    <source>
        <dbReference type="ARBA" id="ARBA00022603"/>
    </source>
</evidence>
<dbReference type="Gene3D" id="1.20.1260.30">
    <property type="match status" value="1"/>
</dbReference>
<dbReference type="InterPro" id="IPR022749">
    <property type="entry name" value="D12N6_MeTrfase_N"/>
</dbReference>
<evidence type="ECO:0000256" key="7">
    <source>
        <dbReference type="ARBA" id="ARBA00047942"/>
    </source>
</evidence>
<gene>
    <name evidence="11" type="ORF">EV682_101118</name>
    <name evidence="10" type="ORF">NCTC11159_00137</name>
</gene>
<accession>A0A377Q1H6</accession>
<evidence type="ECO:0000259" key="8">
    <source>
        <dbReference type="Pfam" id="PF02384"/>
    </source>
</evidence>
<dbReference type="PANTHER" id="PTHR42998:SF1">
    <property type="entry name" value="TYPE I RESTRICTION ENZYME HINDI METHYLASE SUBUNIT"/>
    <property type="match status" value="1"/>
</dbReference>